<reference evidence="2" key="1">
    <citation type="journal article" date="2019" name="Int. J. Syst. Evol. Microbiol.">
        <title>The Global Catalogue of Microorganisms (GCM) 10K type strain sequencing project: providing services to taxonomists for standard genome sequencing and annotation.</title>
        <authorList>
            <consortium name="The Broad Institute Genomics Platform"/>
            <consortium name="The Broad Institute Genome Sequencing Center for Infectious Disease"/>
            <person name="Wu L."/>
            <person name="Ma J."/>
        </authorList>
    </citation>
    <scope>NUCLEOTIDE SEQUENCE [LARGE SCALE GENOMIC DNA]</scope>
    <source>
        <strain evidence="2">CGMCC 1.15288</strain>
    </source>
</reference>
<sequence>MADTITAIGEIIDFDLHLVEGIALSASLEIKVGDDYIEFGGPNLFASIPNEGADVLGHFVMRCFQICEVGKGRDLEGHLIKVEVGDDRIVGICSLRSEEFFYPVLEFERLR</sequence>
<dbReference type="Proteomes" id="UP000600214">
    <property type="component" value="Unassembled WGS sequence"/>
</dbReference>
<gene>
    <name evidence="1" type="ORF">GCM10007423_63980</name>
</gene>
<name>A0ABQ1ZDQ3_9BACT</name>
<comment type="caution">
    <text evidence="1">The sequence shown here is derived from an EMBL/GenBank/DDBJ whole genome shotgun (WGS) entry which is preliminary data.</text>
</comment>
<dbReference type="EMBL" id="BMIA01000009">
    <property type="protein sequence ID" value="GGH55924.1"/>
    <property type="molecule type" value="Genomic_DNA"/>
</dbReference>
<protein>
    <submittedName>
        <fullName evidence="1">Uncharacterized protein</fullName>
    </submittedName>
</protein>
<evidence type="ECO:0000313" key="1">
    <source>
        <dbReference type="EMBL" id="GGH55924.1"/>
    </source>
</evidence>
<evidence type="ECO:0000313" key="2">
    <source>
        <dbReference type="Proteomes" id="UP000600214"/>
    </source>
</evidence>
<organism evidence="1 2">
    <name type="scientific">Dyadobacter endophyticus</name>
    <dbReference type="NCBI Taxonomy" id="1749036"/>
    <lineage>
        <taxon>Bacteria</taxon>
        <taxon>Pseudomonadati</taxon>
        <taxon>Bacteroidota</taxon>
        <taxon>Cytophagia</taxon>
        <taxon>Cytophagales</taxon>
        <taxon>Spirosomataceae</taxon>
        <taxon>Dyadobacter</taxon>
    </lineage>
</organism>
<keyword evidence="2" id="KW-1185">Reference proteome</keyword>
<dbReference type="RefSeq" id="WP_188939394.1">
    <property type="nucleotide sequence ID" value="NZ_BMIA01000009.1"/>
</dbReference>
<proteinExistence type="predicted"/>
<accession>A0ABQ1ZDQ3</accession>